<feature type="compositionally biased region" description="Acidic residues" evidence="1">
    <location>
        <begin position="67"/>
        <end position="79"/>
    </location>
</feature>
<accession>A0A139IGP3</accession>
<comment type="caution">
    <text evidence="2">The sequence shown here is derived from an EMBL/GenBank/DDBJ whole genome shotgun (WGS) entry which is preliminary data.</text>
</comment>
<evidence type="ECO:0000256" key="1">
    <source>
        <dbReference type="SAM" id="MobiDB-lite"/>
    </source>
</evidence>
<gene>
    <name evidence="2" type="ORF">AC579_4193</name>
</gene>
<keyword evidence="3" id="KW-1185">Reference proteome</keyword>
<proteinExistence type="predicted"/>
<dbReference type="PANTHER" id="PTHR42085">
    <property type="entry name" value="F-BOX DOMAIN-CONTAINING PROTEIN"/>
    <property type="match status" value="1"/>
</dbReference>
<dbReference type="OrthoDB" id="5372935at2759"/>
<feature type="region of interest" description="Disordered" evidence="1">
    <location>
        <begin position="51"/>
        <end position="140"/>
    </location>
</feature>
<dbReference type="InterPro" id="IPR038883">
    <property type="entry name" value="AN11006-like"/>
</dbReference>
<evidence type="ECO:0000313" key="2">
    <source>
        <dbReference type="EMBL" id="KXT13967.1"/>
    </source>
</evidence>
<feature type="compositionally biased region" description="Pro residues" evidence="1">
    <location>
        <begin position="124"/>
        <end position="136"/>
    </location>
</feature>
<dbReference type="STRING" id="113226.A0A139IGP3"/>
<reference evidence="2 3" key="1">
    <citation type="submission" date="2015-07" db="EMBL/GenBank/DDBJ databases">
        <title>Comparative genomics of the Sigatoka disease complex on banana suggests a link between parallel evolutionary changes in Pseudocercospora fijiensis and Pseudocercospora eumusae and increased virulence on the banana host.</title>
        <authorList>
            <person name="Chang T.-C."/>
            <person name="Salvucci A."/>
            <person name="Crous P.W."/>
            <person name="Stergiopoulos I."/>
        </authorList>
    </citation>
    <scope>NUCLEOTIDE SEQUENCE [LARGE SCALE GENOMIC DNA]</scope>
    <source>
        <strain evidence="2 3">CBS 116634</strain>
    </source>
</reference>
<protein>
    <submittedName>
        <fullName evidence="2">Uncharacterized protein</fullName>
    </submittedName>
</protein>
<dbReference type="Proteomes" id="UP000073492">
    <property type="component" value="Unassembled WGS sequence"/>
</dbReference>
<name>A0A139IGP3_9PEZI</name>
<sequence>MPAEASSCPHLIHINYRPAHRHLHTTTHHHAAQAHAGFSMKGRAIRKCRFSKTPRDSPFEHSAVAISDDDDDFDEQDIDDSIHVASTRKRKRSPSPAAPSWLSDGGGVDSLSDSSLSHDDDIPRPPPPPPPPPPPSASAGTTIHLIINVPPGHQGPLTINLHPNDFAPPVRSAPTPLSKPDTLAQATLATTLSKTSTYAGFLDLPAELRNDIYRTIFVTTRSVNFAQADNFSRSAALLRTCRQVHEEGRSILYSENTFAIERRTQRYGSFWESEWRELAFLNVRKFIKSLGSTNMAFIRKLSFMLEDAVPCLNPAMRTNEDRRFVHDDDLMSVLRHLGDHSQLQTLELHFHGRRRVHRTDDRFLDYMKRIKADTVRFVDWPPGSRYPRQSKQDEGVKTTLLQHCTRKRKKFDL</sequence>
<evidence type="ECO:0000313" key="3">
    <source>
        <dbReference type="Proteomes" id="UP000073492"/>
    </source>
</evidence>
<dbReference type="PANTHER" id="PTHR42085:SF1">
    <property type="entry name" value="F-BOX DOMAIN-CONTAINING PROTEIN"/>
    <property type="match status" value="1"/>
</dbReference>
<dbReference type="SUPFAM" id="SSF101447">
    <property type="entry name" value="Formin homology 2 domain (FH2 domain)"/>
    <property type="match status" value="1"/>
</dbReference>
<organism evidence="2 3">
    <name type="scientific">Pseudocercospora musae</name>
    <dbReference type="NCBI Taxonomy" id="113226"/>
    <lineage>
        <taxon>Eukaryota</taxon>
        <taxon>Fungi</taxon>
        <taxon>Dikarya</taxon>
        <taxon>Ascomycota</taxon>
        <taxon>Pezizomycotina</taxon>
        <taxon>Dothideomycetes</taxon>
        <taxon>Dothideomycetidae</taxon>
        <taxon>Mycosphaerellales</taxon>
        <taxon>Mycosphaerellaceae</taxon>
        <taxon>Pseudocercospora</taxon>
    </lineage>
</organism>
<dbReference type="AlphaFoldDB" id="A0A139IGP3"/>
<dbReference type="EMBL" id="LFZO01000098">
    <property type="protein sequence ID" value="KXT13967.1"/>
    <property type="molecule type" value="Genomic_DNA"/>
</dbReference>